<accession>A0A5B9DJ60</accession>
<dbReference type="RefSeq" id="WP_147655109.1">
    <property type="nucleotide sequence ID" value="NZ_BMFM01000001.1"/>
</dbReference>
<dbReference type="InterPro" id="IPR033891">
    <property type="entry name" value="TTC38"/>
</dbReference>
<organism evidence="5 6">
    <name type="scientific">Paradevosia tibetensis</name>
    <dbReference type="NCBI Taxonomy" id="1447062"/>
    <lineage>
        <taxon>Bacteria</taxon>
        <taxon>Pseudomonadati</taxon>
        <taxon>Pseudomonadota</taxon>
        <taxon>Alphaproteobacteria</taxon>
        <taxon>Hyphomicrobiales</taxon>
        <taxon>Devosiaceae</taxon>
        <taxon>Paradevosia</taxon>
    </lineage>
</organism>
<name>A0A5B9DJ60_9HYPH</name>
<dbReference type="Gene3D" id="1.25.40.10">
    <property type="entry name" value="Tetratricopeptide repeat domain"/>
    <property type="match status" value="2"/>
</dbReference>
<dbReference type="InterPro" id="IPR011990">
    <property type="entry name" value="TPR-like_helical_dom_sf"/>
</dbReference>
<dbReference type="EMBL" id="CP041690">
    <property type="protein sequence ID" value="QEE19321.1"/>
    <property type="molecule type" value="Genomic_DNA"/>
</dbReference>
<reference evidence="5 6" key="1">
    <citation type="journal article" date="2015" name="Int. J. Syst. Evol. Microbiol.">
        <title>Youhaiella tibetensis gen. nov., sp. nov., isolated from subsurface sediment.</title>
        <authorList>
            <person name="Wang Y.X."/>
            <person name="Huang F.Q."/>
            <person name="Nogi Y."/>
            <person name="Pang S.J."/>
            <person name="Wang P.K."/>
            <person name="Lv J."/>
        </authorList>
    </citation>
    <scope>NUCLEOTIDE SEQUENCE [LARGE SCALE GENOMIC DNA]</scope>
    <source>
        <strain evidence="6">fig4</strain>
    </source>
</reference>
<protein>
    <recommendedName>
        <fullName evidence="2">Tetratricopeptide repeat protein 38</fullName>
    </recommendedName>
</protein>
<evidence type="ECO:0000256" key="3">
    <source>
        <dbReference type="ARBA" id="ARBA00022737"/>
    </source>
</evidence>
<dbReference type="SUPFAM" id="SSF48452">
    <property type="entry name" value="TPR-like"/>
    <property type="match status" value="1"/>
</dbReference>
<dbReference type="CDD" id="cd05804">
    <property type="entry name" value="StaR_like"/>
    <property type="match status" value="1"/>
</dbReference>
<dbReference type="PANTHER" id="PTHR16263:SF4">
    <property type="entry name" value="TETRATRICOPEPTIDE REPEAT PROTEIN 38"/>
    <property type="match status" value="1"/>
</dbReference>
<sequence length="451" mass="49806">MAQDALGNSISAASDAALSGINDFVSGFLGYEKQAANVLAAADADPDCTLANIYAGFSWMFLEAAGAEDQASLYLARAQASAAGANRREAMMLAQLERWIAGDIPGVQAVGEQIVDEFPTDLASAKLHQYFSFNRGDAASMLRIARKVLPANPDNPYVHGMLAFGYEQMHEIDKAELAARKALSLKEKEPWAQHALAHVMLSQGRVREGAGFMGEASKTWVDLNSFMYTHNWWHKALFHISLGDNQAVFDAYDRHVWGQEKDYSQDQVGAVSLLARMEIAGMDVGNRWEDVADHMRSRARDTIQPFLTIQYLYGLARAERAEADTLMAAVEEKALSSTAFDRLVWHDVVLPGCRGVLAHARGQYQEAVRYLSIANPRIAEIGGSHAQRDLFGQILLDAHLKAGNWDIARQLLEMRRTWDPDGVPLNRALAMVYQKLGKPEEAAQAAARHYD</sequence>
<evidence type="ECO:0000313" key="6">
    <source>
        <dbReference type="Proteomes" id="UP000321062"/>
    </source>
</evidence>
<gene>
    <name evidence="5" type="ORF">FNA67_03650</name>
</gene>
<evidence type="ECO:0000256" key="1">
    <source>
        <dbReference type="ARBA" id="ARBA00005857"/>
    </source>
</evidence>
<dbReference type="KEGG" id="yti:FNA67_03650"/>
<evidence type="ECO:0000256" key="4">
    <source>
        <dbReference type="ARBA" id="ARBA00022803"/>
    </source>
</evidence>
<keyword evidence="4" id="KW-0802">TPR repeat</keyword>
<dbReference type="Proteomes" id="UP000321062">
    <property type="component" value="Chromosome"/>
</dbReference>
<keyword evidence="3" id="KW-0677">Repeat</keyword>
<dbReference type="AlphaFoldDB" id="A0A5B9DJ60"/>
<dbReference type="PANTHER" id="PTHR16263">
    <property type="entry name" value="TETRATRICOPEPTIDE REPEAT PROTEIN 38"/>
    <property type="match status" value="1"/>
</dbReference>
<proteinExistence type="inferred from homology"/>
<evidence type="ECO:0000256" key="2">
    <source>
        <dbReference type="ARBA" id="ARBA00019992"/>
    </source>
</evidence>
<evidence type="ECO:0000313" key="5">
    <source>
        <dbReference type="EMBL" id="QEE19321.1"/>
    </source>
</evidence>
<comment type="similarity">
    <text evidence="1">Belongs to the TTC38 family.</text>
</comment>
<dbReference type="OrthoDB" id="9815900at2"/>
<keyword evidence="6" id="KW-1185">Reference proteome</keyword>